<sequence length="592" mass="63629">MLAPAPPRDGPAAASSLGPPCAADVEGADASSAVAVARRRDVPRAAESDVPAGARELTVPEDEAVGSLTQRDNRGRFGCFTRGASSRGLSQRASREADEALVAWLNEQCFEGEPLATGAKMLAALGHLLPGVSRGALELRRSRRAIQELRRHNPTAWRLPSPWPVVAALTKDMLARGQLAAAGATMFAFGLLLRPAEARRLTGGCLVALMASGAASRRRWSIVLHPQERGLTSKVGAQDECLVFDSLEFDLIVPLFKHLQRSVADGHPYFDVGAGQWVEALRASSRRLLPSRAGPTLYQLRPGGAPRDVLTEFRATEGPMRRGRRTACDETGGRVNQALGSLTAAGLERAPGAERALGARLSATFHGELAQGGSRCRSFAGTGRFSHCWRQQAPRGLPIYEVDLSCRQSHDLSSRAAQRLILDWTRPGCCKAVWFSTPCSTSSRAWGPRAGPPRLRSDKHPLGLDNPGEAGQVRGAVANELARFSTRELLACLQMGAPGALENPESPRLWRTPFMQDALRRRGGTATDSCMGEAHPELRGPRAPSFSESAQVRWIRYEACCAARKGARRKGKLLRRALAPCEAVLPSSAAVQ</sequence>
<accession>A0ABN9QPK2</accession>
<protein>
    <submittedName>
        <fullName evidence="2">Uncharacterized protein</fullName>
    </submittedName>
</protein>
<evidence type="ECO:0000256" key="1">
    <source>
        <dbReference type="SAM" id="MobiDB-lite"/>
    </source>
</evidence>
<evidence type="ECO:0000313" key="3">
    <source>
        <dbReference type="Proteomes" id="UP001189429"/>
    </source>
</evidence>
<evidence type="ECO:0000313" key="2">
    <source>
        <dbReference type="EMBL" id="CAK0807812.1"/>
    </source>
</evidence>
<dbReference type="EMBL" id="CAUYUJ010004014">
    <property type="protein sequence ID" value="CAK0807812.1"/>
    <property type="molecule type" value="Genomic_DNA"/>
</dbReference>
<reference evidence="2" key="1">
    <citation type="submission" date="2023-10" db="EMBL/GenBank/DDBJ databases">
        <authorList>
            <person name="Chen Y."/>
            <person name="Shah S."/>
            <person name="Dougan E. K."/>
            <person name="Thang M."/>
            <person name="Chan C."/>
        </authorList>
    </citation>
    <scope>NUCLEOTIDE SEQUENCE [LARGE SCALE GENOMIC DNA]</scope>
</reference>
<feature type="region of interest" description="Disordered" evidence="1">
    <location>
        <begin position="1"/>
        <end position="30"/>
    </location>
</feature>
<gene>
    <name evidence="2" type="ORF">PCOR1329_LOCUS13579</name>
</gene>
<organism evidence="2 3">
    <name type="scientific">Prorocentrum cordatum</name>
    <dbReference type="NCBI Taxonomy" id="2364126"/>
    <lineage>
        <taxon>Eukaryota</taxon>
        <taxon>Sar</taxon>
        <taxon>Alveolata</taxon>
        <taxon>Dinophyceae</taxon>
        <taxon>Prorocentrales</taxon>
        <taxon>Prorocentraceae</taxon>
        <taxon>Prorocentrum</taxon>
    </lineage>
</organism>
<comment type="caution">
    <text evidence="2">The sequence shown here is derived from an EMBL/GenBank/DDBJ whole genome shotgun (WGS) entry which is preliminary data.</text>
</comment>
<proteinExistence type="predicted"/>
<keyword evidence="3" id="KW-1185">Reference proteome</keyword>
<dbReference type="Proteomes" id="UP001189429">
    <property type="component" value="Unassembled WGS sequence"/>
</dbReference>
<name>A0ABN9QPK2_9DINO</name>
<feature type="region of interest" description="Disordered" evidence="1">
    <location>
        <begin position="525"/>
        <end position="544"/>
    </location>
</feature>